<dbReference type="OrthoDB" id="9799199at2"/>
<dbReference type="RefSeq" id="WP_006682733.1">
    <property type="nucleotide sequence ID" value="NZ_CAFB01000042.1"/>
</dbReference>
<dbReference type="PANTHER" id="PTHR46382">
    <property type="entry name" value="PHOSPHATIDATE CYTIDYLYLTRANSFERASE"/>
    <property type="match status" value="1"/>
</dbReference>
<protein>
    <recommendedName>
        <fullName evidence="7 18">Phosphatidate cytidylyltransferase</fullName>
        <ecNumber evidence="6 18">2.7.7.41</ecNumber>
    </recommendedName>
</protein>
<evidence type="ECO:0000256" key="6">
    <source>
        <dbReference type="ARBA" id="ARBA00012487"/>
    </source>
</evidence>
<evidence type="ECO:0000256" key="8">
    <source>
        <dbReference type="ARBA" id="ARBA00022475"/>
    </source>
</evidence>
<feature type="transmembrane region" description="Helical" evidence="19">
    <location>
        <begin position="205"/>
        <end position="227"/>
    </location>
</feature>
<keyword evidence="17" id="KW-1208">Phospholipid metabolism</keyword>
<dbReference type="EC" id="2.7.7.41" evidence="6 18"/>
<accession>G2J9V4</accession>
<name>G2J9V4_9BURK</name>
<gene>
    <name evidence="20" type="primary">CdsA</name>
    <name evidence="20" type="ORF">CAGGBEG34_250055</name>
</gene>
<dbReference type="STRING" id="1070319.CAGGBEG34_250055"/>
<evidence type="ECO:0000256" key="19">
    <source>
        <dbReference type="SAM" id="Phobius"/>
    </source>
</evidence>
<evidence type="ECO:0000256" key="9">
    <source>
        <dbReference type="ARBA" id="ARBA00022516"/>
    </source>
</evidence>
<comment type="subcellular location">
    <subcellularLocation>
        <location evidence="2">Cell membrane</location>
        <topology evidence="2">Multi-pass membrane protein</topology>
    </subcellularLocation>
</comment>
<dbReference type="AlphaFoldDB" id="G2J9V4"/>
<dbReference type="InterPro" id="IPR000374">
    <property type="entry name" value="PC_trans"/>
</dbReference>
<comment type="pathway">
    <text evidence="3 18">Phospholipid metabolism; CDP-diacylglycerol biosynthesis; CDP-diacylglycerol from sn-glycerol 3-phosphate: step 3/3.</text>
</comment>
<evidence type="ECO:0000256" key="7">
    <source>
        <dbReference type="ARBA" id="ARBA00019373"/>
    </source>
</evidence>
<evidence type="ECO:0000256" key="2">
    <source>
        <dbReference type="ARBA" id="ARBA00004651"/>
    </source>
</evidence>
<evidence type="ECO:0000256" key="1">
    <source>
        <dbReference type="ARBA" id="ARBA00001698"/>
    </source>
</evidence>
<keyword evidence="21" id="KW-1185">Reference proteome</keyword>
<evidence type="ECO:0000256" key="5">
    <source>
        <dbReference type="ARBA" id="ARBA00010185"/>
    </source>
</evidence>
<sequence>MFKTRLITGGALFAVFIPALFFARPVAFCLLIAAIMGCAAWEWARLLALKNKYCVSYAFGIGLLFFLLRHSGQSATHTLYLTATVFWLGIAPLALIFLPKTRYSRRWRLLLLAAGPLILMVSGYALLDARTFSPRFAFSILLFVWAADSGAYIAGRRFGRHKLAPSISPGKSWEGALGGILLALAAAFALQDFEPSLLTGALERLGLWGACAALSALCILSIVGDLFESLLKRQAGVKDSSALLPGHGGVLDRIDALLPVLPFAMWLVHGR</sequence>
<evidence type="ECO:0000256" key="18">
    <source>
        <dbReference type="RuleBase" id="RU003938"/>
    </source>
</evidence>
<evidence type="ECO:0000313" key="20">
    <source>
        <dbReference type="EMBL" id="CCD29551.1"/>
    </source>
</evidence>
<feature type="transmembrane region" description="Helical" evidence="19">
    <location>
        <begin position="78"/>
        <end position="97"/>
    </location>
</feature>
<keyword evidence="13 19" id="KW-1133">Transmembrane helix</keyword>
<dbReference type="eggNOG" id="COG0575">
    <property type="taxonomic scope" value="Bacteria"/>
</dbReference>
<dbReference type="UniPathway" id="UPA00557">
    <property type="reaction ID" value="UER00614"/>
</dbReference>
<evidence type="ECO:0000256" key="12">
    <source>
        <dbReference type="ARBA" id="ARBA00022695"/>
    </source>
</evidence>
<dbReference type="Pfam" id="PF01148">
    <property type="entry name" value="CTP_transf_1"/>
    <property type="match status" value="1"/>
</dbReference>
<keyword evidence="14" id="KW-0443">Lipid metabolism</keyword>
<feature type="transmembrane region" description="Helical" evidence="19">
    <location>
        <begin position="175"/>
        <end position="193"/>
    </location>
</feature>
<evidence type="ECO:0000256" key="3">
    <source>
        <dbReference type="ARBA" id="ARBA00005119"/>
    </source>
</evidence>
<keyword evidence="9" id="KW-0444">Lipid biosynthesis</keyword>
<feature type="transmembrane region" description="Helical" evidence="19">
    <location>
        <begin position="53"/>
        <end position="72"/>
    </location>
</feature>
<evidence type="ECO:0000256" key="14">
    <source>
        <dbReference type="ARBA" id="ARBA00023098"/>
    </source>
</evidence>
<evidence type="ECO:0000256" key="10">
    <source>
        <dbReference type="ARBA" id="ARBA00022679"/>
    </source>
</evidence>
<evidence type="ECO:0000256" key="11">
    <source>
        <dbReference type="ARBA" id="ARBA00022692"/>
    </source>
</evidence>
<keyword evidence="11 18" id="KW-0812">Transmembrane</keyword>
<comment type="pathway">
    <text evidence="4">Lipid metabolism.</text>
</comment>
<keyword evidence="16" id="KW-0594">Phospholipid biosynthesis</keyword>
<dbReference type="GO" id="GO:0016024">
    <property type="term" value="P:CDP-diacylglycerol biosynthetic process"/>
    <property type="evidence" value="ECO:0007669"/>
    <property type="project" value="UniProtKB-UniPathway"/>
</dbReference>
<evidence type="ECO:0000256" key="13">
    <source>
        <dbReference type="ARBA" id="ARBA00022989"/>
    </source>
</evidence>
<evidence type="ECO:0000256" key="4">
    <source>
        <dbReference type="ARBA" id="ARBA00005189"/>
    </source>
</evidence>
<keyword evidence="12 18" id="KW-0548">Nucleotidyltransferase</keyword>
<evidence type="ECO:0000256" key="17">
    <source>
        <dbReference type="ARBA" id="ARBA00023264"/>
    </source>
</evidence>
<comment type="caution">
    <text evidence="20">The sequence shown here is derived from an EMBL/GenBank/DDBJ whole genome shotgun (WGS) entry which is preliminary data.</text>
</comment>
<evidence type="ECO:0000313" key="21">
    <source>
        <dbReference type="Proteomes" id="UP000054051"/>
    </source>
</evidence>
<feature type="transmembrane region" description="Helical" evidence="19">
    <location>
        <begin position="109"/>
        <end position="127"/>
    </location>
</feature>
<keyword evidence="8" id="KW-1003">Cell membrane</keyword>
<dbReference type="PANTHER" id="PTHR46382:SF1">
    <property type="entry name" value="PHOSPHATIDATE CYTIDYLYLTRANSFERASE"/>
    <property type="match status" value="1"/>
</dbReference>
<proteinExistence type="inferred from homology"/>
<dbReference type="GO" id="GO:0004605">
    <property type="term" value="F:phosphatidate cytidylyltransferase activity"/>
    <property type="evidence" value="ECO:0007669"/>
    <property type="project" value="UniProtKB-EC"/>
</dbReference>
<evidence type="ECO:0000256" key="15">
    <source>
        <dbReference type="ARBA" id="ARBA00023136"/>
    </source>
</evidence>
<dbReference type="EMBL" id="CAFB01000042">
    <property type="protein sequence ID" value="CCD29551.1"/>
    <property type="molecule type" value="Genomic_DNA"/>
</dbReference>
<dbReference type="GO" id="GO:0005886">
    <property type="term" value="C:plasma membrane"/>
    <property type="evidence" value="ECO:0007669"/>
    <property type="project" value="UniProtKB-SubCell"/>
</dbReference>
<comment type="catalytic activity">
    <reaction evidence="1 18">
        <text>a 1,2-diacyl-sn-glycero-3-phosphate + CTP + H(+) = a CDP-1,2-diacyl-sn-glycerol + diphosphate</text>
        <dbReference type="Rhea" id="RHEA:16229"/>
        <dbReference type="ChEBI" id="CHEBI:15378"/>
        <dbReference type="ChEBI" id="CHEBI:33019"/>
        <dbReference type="ChEBI" id="CHEBI:37563"/>
        <dbReference type="ChEBI" id="CHEBI:58332"/>
        <dbReference type="ChEBI" id="CHEBI:58608"/>
        <dbReference type="EC" id="2.7.7.41"/>
    </reaction>
</comment>
<keyword evidence="10 18" id="KW-0808">Transferase</keyword>
<organism evidence="20 21">
    <name type="scientific">Candidatus Glomeribacter gigasporarum BEG34</name>
    <dbReference type="NCBI Taxonomy" id="1070319"/>
    <lineage>
        <taxon>Bacteria</taxon>
        <taxon>Pseudomonadati</taxon>
        <taxon>Pseudomonadota</taxon>
        <taxon>Betaproteobacteria</taxon>
        <taxon>Burkholderiales</taxon>
        <taxon>Burkholderiaceae</taxon>
        <taxon>Candidatus Glomeribacter</taxon>
    </lineage>
</organism>
<feature type="transmembrane region" description="Helical" evidence="19">
    <location>
        <begin position="133"/>
        <end position="154"/>
    </location>
</feature>
<reference evidence="20 21" key="1">
    <citation type="submission" date="2011-08" db="EMBL/GenBank/DDBJ databases">
        <title>The genome of the obligate endobacterium of an arbuscular mycorrhizal fungus reveals an interphylum network of nutritional interactions.</title>
        <authorList>
            <person name="Ghignone S."/>
            <person name="Salvioli A."/>
            <person name="Anca I."/>
            <person name="Lumini E."/>
            <person name="Ortu G."/>
            <person name="Petiti L."/>
            <person name="Cruveiller S."/>
            <person name="Bianciotto V."/>
            <person name="Piffanelli P."/>
            <person name="Lanfranco L."/>
            <person name="Bonfante P."/>
        </authorList>
    </citation>
    <scope>NUCLEOTIDE SEQUENCE [LARGE SCALE GENOMIC DNA]</scope>
    <source>
        <strain evidence="20 21">BEG34</strain>
    </source>
</reference>
<keyword evidence="15 19" id="KW-0472">Membrane</keyword>
<evidence type="ECO:0000256" key="16">
    <source>
        <dbReference type="ARBA" id="ARBA00023209"/>
    </source>
</evidence>
<comment type="similarity">
    <text evidence="5 18">Belongs to the CDS family.</text>
</comment>
<dbReference type="Proteomes" id="UP000054051">
    <property type="component" value="Unassembled WGS sequence"/>
</dbReference>
<feature type="transmembrane region" description="Helical" evidence="19">
    <location>
        <begin position="12"/>
        <end position="41"/>
    </location>
</feature>
<dbReference type="PROSITE" id="PS01315">
    <property type="entry name" value="CDS"/>
    <property type="match status" value="1"/>
</dbReference>